<reference evidence="4 5" key="1">
    <citation type="submission" date="2019-08" db="EMBL/GenBank/DDBJ databases">
        <title>Flavobacterium alkalisoli sp. nov., isolated from rhizosphere soil of Suaeda salsa.</title>
        <authorList>
            <person name="Sun J.-Q."/>
            <person name="Xu L."/>
        </authorList>
    </citation>
    <scope>NUCLEOTIDE SEQUENCE [LARGE SCALE GENOMIC DNA]</scope>
    <source>
        <strain evidence="4 5">XS-5</strain>
    </source>
</reference>
<evidence type="ECO:0000313" key="4">
    <source>
        <dbReference type="EMBL" id="QEE48027.1"/>
    </source>
</evidence>
<dbReference type="PROSITE" id="PS51186">
    <property type="entry name" value="GNAT"/>
    <property type="match status" value="1"/>
</dbReference>
<evidence type="ECO:0000313" key="5">
    <source>
        <dbReference type="Proteomes" id="UP000321222"/>
    </source>
</evidence>
<keyword evidence="1 4" id="KW-0808">Transferase</keyword>
<organism evidence="4 5">
    <name type="scientific">Flavobacterium alkalisoli</name>
    <dbReference type="NCBI Taxonomy" id="2602769"/>
    <lineage>
        <taxon>Bacteria</taxon>
        <taxon>Pseudomonadati</taxon>
        <taxon>Bacteroidota</taxon>
        <taxon>Flavobacteriia</taxon>
        <taxon>Flavobacteriales</taxon>
        <taxon>Flavobacteriaceae</taxon>
        <taxon>Flavobacterium</taxon>
    </lineage>
</organism>
<proteinExistence type="predicted"/>
<dbReference type="Pfam" id="PF00583">
    <property type="entry name" value="Acetyltransf_1"/>
    <property type="match status" value="1"/>
</dbReference>
<dbReference type="OrthoDB" id="7585366at2"/>
<evidence type="ECO:0000259" key="3">
    <source>
        <dbReference type="PROSITE" id="PS51186"/>
    </source>
</evidence>
<dbReference type="Gene3D" id="3.40.630.30">
    <property type="match status" value="1"/>
</dbReference>
<dbReference type="CDD" id="cd04301">
    <property type="entry name" value="NAT_SF"/>
    <property type="match status" value="1"/>
</dbReference>
<dbReference type="PANTHER" id="PTHR43420">
    <property type="entry name" value="ACETYLTRANSFERASE"/>
    <property type="match status" value="1"/>
</dbReference>
<sequence length="154" mass="17299">MIKIQKYHPNEPLANEMQKEVVNFLYKSLEQYGDPEDDINKAVNYALNKNEEENKTTGGLVLTARLEDNNQVVGAVVINETGMGGYIPENILVYIATDPNQRGKGIGKKLMQEALESAKGDVALHVEPDNPAKGLYEHLGFTNKYLEMRYKKTI</sequence>
<dbReference type="InterPro" id="IPR000182">
    <property type="entry name" value="GNAT_dom"/>
</dbReference>
<evidence type="ECO:0000256" key="1">
    <source>
        <dbReference type="ARBA" id="ARBA00022679"/>
    </source>
</evidence>
<dbReference type="AlphaFoldDB" id="A0A5B9FTE0"/>
<dbReference type="RefSeq" id="WP_147581540.1">
    <property type="nucleotide sequence ID" value="NZ_CP042831.1"/>
</dbReference>
<dbReference type="GO" id="GO:0016747">
    <property type="term" value="F:acyltransferase activity, transferring groups other than amino-acyl groups"/>
    <property type="evidence" value="ECO:0007669"/>
    <property type="project" value="InterPro"/>
</dbReference>
<dbReference type="EMBL" id="CP042831">
    <property type="protein sequence ID" value="QEE48027.1"/>
    <property type="molecule type" value="Genomic_DNA"/>
</dbReference>
<dbReference type="InterPro" id="IPR016181">
    <property type="entry name" value="Acyl_CoA_acyltransferase"/>
</dbReference>
<dbReference type="KEGG" id="fak:FUA48_00060"/>
<evidence type="ECO:0000256" key="2">
    <source>
        <dbReference type="ARBA" id="ARBA00023315"/>
    </source>
</evidence>
<name>A0A5B9FTE0_9FLAO</name>
<accession>A0A5B9FTE0</accession>
<dbReference type="Proteomes" id="UP000321222">
    <property type="component" value="Chromosome"/>
</dbReference>
<keyword evidence="2" id="KW-0012">Acyltransferase</keyword>
<dbReference type="SUPFAM" id="SSF55729">
    <property type="entry name" value="Acyl-CoA N-acyltransferases (Nat)"/>
    <property type="match status" value="1"/>
</dbReference>
<gene>
    <name evidence="4" type="ORF">FUA48_00060</name>
</gene>
<feature type="domain" description="N-acetyltransferase" evidence="3">
    <location>
        <begin position="12"/>
        <end position="154"/>
    </location>
</feature>
<dbReference type="InterPro" id="IPR050680">
    <property type="entry name" value="YpeA/RimI_acetyltransf"/>
</dbReference>
<keyword evidence="5" id="KW-1185">Reference proteome</keyword>
<protein>
    <submittedName>
        <fullName evidence="4">GNAT family N-acetyltransferase</fullName>
    </submittedName>
</protein>